<feature type="transmembrane region" description="Helical" evidence="1">
    <location>
        <begin position="73"/>
        <end position="95"/>
    </location>
</feature>
<dbReference type="EMBL" id="JAOB01000053">
    <property type="protein sequence ID" value="EUA32629.1"/>
    <property type="molecule type" value="Genomic_DNA"/>
</dbReference>
<feature type="transmembrane region" description="Helical" evidence="1">
    <location>
        <begin position="107"/>
        <end position="126"/>
    </location>
</feature>
<keyword evidence="1" id="KW-0472">Membrane</keyword>
<feature type="transmembrane region" description="Helical" evidence="1">
    <location>
        <begin position="206"/>
        <end position="226"/>
    </location>
</feature>
<sequence>MATMVSALILATLAAVFYSLWIRRDTWRSRWEAGASLNIALQGCAVLLMSPWASAKLGPPLYHILRRWNVEDLLGHLCLIAAVTAIIYHGLARLGDERQLRGLFRRQVEIPLLLGIPSLVAVFVIADEGYHPDLFPAHVSTVWFGAYWLVLGVLLIYLFSYAGRVLLILRKDPRSTTTVNLYLISAEFGIAATAIQVITAEIGVDITLPVWLCACLAAVGFAYGSARSWHAKVAWFTSGKNPPPQSSR</sequence>
<evidence type="ECO:0000256" key="1">
    <source>
        <dbReference type="SAM" id="Phobius"/>
    </source>
</evidence>
<accession>X8AM07</accession>
<evidence type="ECO:0000313" key="2">
    <source>
        <dbReference type="EMBL" id="EUA32629.1"/>
    </source>
</evidence>
<dbReference type="AlphaFoldDB" id="X8AM07"/>
<protein>
    <submittedName>
        <fullName evidence="2">Putative membrane protein</fullName>
    </submittedName>
</protein>
<comment type="caution">
    <text evidence="2">The sequence shown here is derived from an EMBL/GenBank/DDBJ whole genome shotgun (WGS) entry which is preliminary data.</text>
</comment>
<organism evidence="2">
    <name type="scientific">Mycobacterium xenopi 4042</name>
    <dbReference type="NCBI Taxonomy" id="1299334"/>
    <lineage>
        <taxon>Bacteria</taxon>
        <taxon>Bacillati</taxon>
        <taxon>Actinomycetota</taxon>
        <taxon>Actinomycetes</taxon>
        <taxon>Mycobacteriales</taxon>
        <taxon>Mycobacteriaceae</taxon>
        <taxon>Mycobacterium</taxon>
    </lineage>
</organism>
<feature type="transmembrane region" description="Helical" evidence="1">
    <location>
        <begin position="146"/>
        <end position="167"/>
    </location>
</feature>
<dbReference type="PATRIC" id="fig|1299334.3.peg.5634"/>
<proteinExistence type="predicted"/>
<name>X8AM07_MYCXE</name>
<gene>
    <name evidence="2" type="ORF">I553_10269</name>
</gene>
<keyword evidence="1" id="KW-0812">Transmembrane</keyword>
<reference evidence="2" key="1">
    <citation type="submission" date="2014-01" db="EMBL/GenBank/DDBJ databases">
        <authorList>
            <person name="Brown-Elliot B."/>
            <person name="Wallace R."/>
            <person name="Lenaerts A."/>
            <person name="Ordway D."/>
            <person name="DeGroote M.A."/>
            <person name="Parker T."/>
            <person name="Sizemore C."/>
            <person name="Tallon L.J."/>
            <person name="Sadzewicz L.K."/>
            <person name="Sengamalay N."/>
            <person name="Fraser C.M."/>
            <person name="Hine E."/>
            <person name="Shefchek K.A."/>
            <person name="Das S.P."/>
            <person name="Tettelin H."/>
        </authorList>
    </citation>
    <scope>NUCLEOTIDE SEQUENCE [LARGE SCALE GENOMIC DNA]</scope>
    <source>
        <strain evidence="2">4042</strain>
    </source>
</reference>
<feature type="transmembrane region" description="Helical" evidence="1">
    <location>
        <begin position="35"/>
        <end position="53"/>
    </location>
</feature>
<feature type="transmembrane region" description="Helical" evidence="1">
    <location>
        <begin position="6"/>
        <end position="23"/>
    </location>
</feature>
<feature type="transmembrane region" description="Helical" evidence="1">
    <location>
        <begin position="179"/>
        <end position="200"/>
    </location>
</feature>
<keyword evidence="1" id="KW-1133">Transmembrane helix</keyword>